<dbReference type="Gene3D" id="2.60.40.10">
    <property type="entry name" value="Immunoglobulins"/>
    <property type="match status" value="1"/>
</dbReference>
<evidence type="ECO:0000256" key="6">
    <source>
        <dbReference type="ARBA" id="ARBA00023136"/>
    </source>
</evidence>
<evidence type="ECO:0000259" key="9">
    <source>
        <dbReference type="PROSITE" id="PS50853"/>
    </source>
</evidence>
<comment type="subcellular location">
    <subcellularLocation>
        <location evidence="1">Membrane</location>
        <topology evidence="1">Single-pass membrane protein</topology>
    </subcellularLocation>
</comment>
<evidence type="ECO:0000256" key="5">
    <source>
        <dbReference type="ARBA" id="ARBA00022989"/>
    </source>
</evidence>
<dbReference type="SUPFAM" id="SSF49265">
    <property type="entry name" value="Fibronectin type III"/>
    <property type="match status" value="1"/>
</dbReference>
<dbReference type="GO" id="GO:0005005">
    <property type="term" value="F:transmembrane-ephrin receptor activity"/>
    <property type="evidence" value="ECO:0007669"/>
    <property type="project" value="TreeGrafter"/>
</dbReference>
<keyword evidence="7 10" id="KW-0675">Receptor</keyword>
<dbReference type="InterPro" id="IPR036116">
    <property type="entry name" value="FN3_sf"/>
</dbReference>
<keyword evidence="3" id="KW-0547">Nucleotide-binding</keyword>
<keyword evidence="4" id="KW-0067">ATP-binding</keyword>
<dbReference type="GO" id="GO:0007411">
    <property type="term" value="P:axon guidance"/>
    <property type="evidence" value="ECO:0007669"/>
    <property type="project" value="TreeGrafter"/>
</dbReference>
<gene>
    <name evidence="10" type="primary">vab-1</name>
    <name evidence="10" type="ORF">Tcan_18122</name>
</gene>
<sequence length="284" mass="31760">MNAGDEQCRACPAHSTSTSTASTECHCDSGYYRADGETVQHPCTQPPSKPSRLTAVRIDTTSVMIEWDEPSILGGRKVSEPLLEVFFLLNTVMLNCMNCKMDCLNRCMRKKSLTPMMITDLRVEGVQENGVTLAWNPPANGATQPLKQPVYEIESRHNGSVSVTETGHVYYTFDNLNPMFPYSFKVRALTDHGWGMWSDPLWYQPGRGQFLPSNSAVDGGYVTHEGGFIEHHWAVSGPPLWVWILLICVLLLVIFFTLLVCSRRSKGNTFHFSDCDGLQPYKTG</sequence>
<protein>
    <submittedName>
        <fullName evidence="10">Ephrin receptor 1</fullName>
    </submittedName>
</protein>
<dbReference type="PANTHER" id="PTHR46877:SF14">
    <property type="entry name" value="RECEPTOR PROTEIN-TYROSINE KINASE"/>
    <property type="match status" value="1"/>
</dbReference>
<dbReference type="Pfam" id="PF00041">
    <property type="entry name" value="fn3"/>
    <property type="match status" value="1"/>
</dbReference>
<keyword evidence="5 8" id="KW-1133">Transmembrane helix</keyword>
<evidence type="ECO:0000256" key="8">
    <source>
        <dbReference type="SAM" id="Phobius"/>
    </source>
</evidence>
<dbReference type="AlphaFoldDB" id="A0A0B2UW33"/>
<dbReference type="InterPro" id="IPR013783">
    <property type="entry name" value="Ig-like_fold"/>
</dbReference>
<dbReference type="Proteomes" id="UP000031036">
    <property type="component" value="Unassembled WGS sequence"/>
</dbReference>
<evidence type="ECO:0000256" key="4">
    <source>
        <dbReference type="ARBA" id="ARBA00022840"/>
    </source>
</evidence>
<dbReference type="Gene3D" id="2.10.50.10">
    <property type="entry name" value="Tumor Necrosis Factor Receptor, subunit A, domain 2"/>
    <property type="match status" value="1"/>
</dbReference>
<dbReference type="PANTHER" id="PTHR46877">
    <property type="entry name" value="EPH RECEPTOR A5"/>
    <property type="match status" value="1"/>
</dbReference>
<dbReference type="SMART" id="SM00060">
    <property type="entry name" value="FN3"/>
    <property type="match status" value="1"/>
</dbReference>
<dbReference type="STRING" id="6265.A0A0B2UW33"/>
<feature type="domain" description="Fibronectin type-III" evidence="9">
    <location>
        <begin position="117"/>
        <end position="208"/>
    </location>
</feature>
<dbReference type="CDD" id="cd00063">
    <property type="entry name" value="FN3"/>
    <property type="match status" value="1"/>
</dbReference>
<feature type="transmembrane region" description="Helical" evidence="8">
    <location>
        <begin position="240"/>
        <end position="261"/>
    </location>
</feature>
<dbReference type="GO" id="GO:0005886">
    <property type="term" value="C:plasma membrane"/>
    <property type="evidence" value="ECO:0007669"/>
    <property type="project" value="TreeGrafter"/>
</dbReference>
<dbReference type="InterPro" id="IPR050449">
    <property type="entry name" value="Ephrin_rcpt_TKs"/>
</dbReference>
<dbReference type="InterPro" id="IPR003961">
    <property type="entry name" value="FN3_dom"/>
</dbReference>
<evidence type="ECO:0000256" key="1">
    <source>
        <dbReference type="ARBA" id="ARBA00004167"/>
    </source>
</evidence>
<keyword evidence="2 8" id="KW-0812">Transmembrane</keyword>
<organism evidence="10 11">
    <name type="scientific">Toxocara canis</name>
    <name type="common">Canine roundworm</name>
    <dbReference type="NCBI Taxonomy" id="6265"/>
    <lineage>
        <taxon>Eukaryota</taxon>
        <taxon>Metazoa</taxon>
        <taxon>Ecdysozoa</taxon>
        <taxon>Nematoda</taxon>
        <taxon>Chromadorea</taxon>
        <taxon>Rhabditida</taxon>
        <taxon>Spirurina</taxon>
        <taxon>Ascaridomorpha</taxon>
        <taxon>Ascaridoidea</taxon>
        <taxon>Toxocaridae</taxon>
        <taxon>Toxocara</taxon>
    </lineage>
</organism>
<evidence type="ECO:0000256" key="3">
    <source>
        <dbReference type="ARBA" id="ARBA00022741"/>
    </source>
</evidence>
<keyword evidence="11" id="KW-1185">Reference proteome</keyword>
<dbReference type="PROSITE" id="PS50853">
    <property type="entry name" value="FN3"/>
    <property type="match status" value="1"/>
</dbReference>
<accession>A0A0B2UW33</accession>
<evidence type="ECO:0000313" key="10">
    <source>
        <dbReference type="EMBL" id="KHN73474.1"/>
    </source>
</evidence>
<name>A0A0B2UW33_TOXCA</name>
<proteinExistence type="predicted"/>
<dbReference type="OrthoDB" id="4062651at2759"/>
<keyword evidence="6 8" id="KW-0472">Membrane</keyword>
<dbReference type="GO" id="GO:0005524">
    <property type="term" value="F:ATP binding"/>
    <property type="evidence" value="ECO:0007669"/>
    <property type="project" value="UniProtKB-KW"/>
</dbReference>
<reference evidence="10 11" key="1">
    <citation type="submission" date="2014-11" db="EMBL/GenBank/DDBJ databases">
        <title>Genetic blueprint of the zoonotic pathogen Toxocara canis.</title>
        <authorList>
            <person name="Zhu X.-Q."/>
            <person name="Korhonen P.K."/>
            <person name="Cai H."/>
            <person name="Young N.D."/>
            <person name="Nejsum P."/>
            <person name="von Samson-Himmelstjerna G."/>
            <person name="Boag P.R."/>
            <person name="Tan P."/>
            <person name="Li Q."/>
            <person name="Min J."/>
            <person name="Yang Y."/>
            <person name="Wang X."/>
            <person name="Fang X."/>
            <person name="Hall R.S."/>
            <person name="Hofmann A."/>
            <person name="Sternberg P.W."/>
            <person name="Jex A.R."/>
            <person name="Gasser R.B."/>
        </authorList>
    </citation>
    <scope>NUCLEOTIDE SEQUENCE [LARGE SCALE GENOMIC DNA]</scope>
    <source>
        <strain evidence="10">PN_DK_2014</strain>
    </source>
</reference>
<comment type="caution">
    <text evidence="10">The sequence shown here is derived from an EMBL/GenBank/DDBJ whole genome shotgun (WGS) entry which is preliminary data.</text>
</comment>
<dbReference type="EMBL" id="JPKZ01003107">
    <property type="protein sequence ID" value="KHN73474.1"/>
    <property type="molecule type" value="Genomic_DNA"/>
</dbReference>
<evidence type="ECO:0000256" key="2">
    <source>
        <dbReference type="ARBA" id="ARBA00022692"/>
    </source>
</evidence>
<evidence type="ECO:0000256" key="7">
    <source>
        <dbReference type="ARBA" id="ARBA00023170"/>
    </source>
</evidence>
<dbReference type="GO" id="GO:0030425">
    <property type="term" value="C:dendrite"/>
    <property type="evidence" value="ECO:0007669"/>
    <property type="project" value="TreeGrafter"/>
</dbReference>
<evidence type="ECO:0000313" key="11">
    <source>
        <dbReference type="Proteomes" id="UP000031036"/>
    </source>
</evidence>